<dbReference type="EMBL" id="JAPDDR010000002">
    <property type="protein sequence ID" value="MCW1912591.1"/>
    <property type="molecule type" value="Genomic_DNA"/>
</dbReference>
<dbReference type="RefSeq" id="WP_264511143.1">
    <property type="nucleotide sequence ID" value="NZ_JAPDDR010000002.1"/>
</dbReference>
<protein>
    <recommendedName>
        <fullName evidence="5">Lipoprotein</fullName>
    </recommendedName>
</protein>
<keyword evidence="2" id="KW-0732">Signal</keyword>
<dbReference type="PROSITE" id="PS51257">
    <property type="entry name" value="PROKAR_LIPOPROTEIN"/>
    <property type="match status" value="1"/>
</dbReference>
<accession>A0ABT3FYC0</accession>
<feature type="chain" id="PRO_5045209296" description="Lipoprotein" evidence="2">
    <location>
        <begin position="23"/>
        <end position="95"/>
    </location>
</feature>
<evidence type="ECO:0000256" key="2">
    <source>
        <dbReference type="SAM" id="SignalP"/>
    </source>
</evidence>
<organism evidence="3 4">
    <name type="scientific">Luteolibacter rhizosphaerae</name>
    <dbReference type="NCBI Taxonomy" id="2989719"/>
    <lineage>
        <taxon>Bacteria</taxon>
        <taxon>Pseudomonadati</taxon>
        <taxon>Verrucomicrobiota</taxon>
        <taxon>Verrucomicrobiia</taxon>
        <taxon>Verrucomicrobiales</taxon>
        <taxon>Verrucomicrobiaceae</taxon>
        <taxon>Luteolibacter</taxon>
    </lineage>
</organism>
<evidence type="ECO:0000313" key="4">
    <source>
        <dbReference type="Proteomes" id="UP001165653"/>
    </source>
</evidence>
<evidence type="ECO:0000313" key="3">
    <source>
        <dbReference type="EMBL" id="MCW1912591.1"/>
    </source>
</evidence>
<sequence length="95" mass="10359">MRLTCILALTCLFAACTPPPKAVEVPEEPMTKPRNKPTRVDDTPVAPLQMVNQGAPKLLPDLTQRLPDARDMRATTEQPKQDGPTVRAKAPDASE</sequence>
<evidence type="ECO:0000256" key="1">
    <source>
        <dbReference type="SAM" id="MobiDB-lite"/>
    </source>
</evidence>
<dbReference type="Proteomes" id="UP001165653">
    <property type="component" value="Unassembled WGS sequence"/>
</dbReference>
<feature type="region of interest" description="Disordered" evidence="1">
    <location>
        <begin position="19"/>
        <end position="95"/>
    </location>
</feature>
<proteinExistence type="predicted"/>
<keyword evidence="4" id="KW-1185">Reference proteome</keyword>
<reference evidence="3" key="1">
    <citation type="submission" date="2022-10" db="EMBL/GenBank/DDBJ databases">
        <title>Luteolibacter sp. GHJ8, whole genome shotgun sequencing project.</title>
        <authorList>
            <person name="Zhao G."/>
            <person name="Shen L."/>
        </authorList>
    </citation>
    <scope>NUCLEOTIDE SEQUENCE</scope>
    <source>
        <strain evidence="3">GHJ8</strain>
    </source>
</reference>
<gene>
    <name evidence="3" type="ORF">OJ996_03330</name>
</gene>
<name>A0ABT3FYC0_9BACT</name>
<comment type="caution">
    <text evidence="3">The sequence shown here is derived from an EMBL/GenBank/DDBJ whole genome shotgun (WGS) entry which is preliminary data.</text>
</comment>
<feature type="signal peptide" evidence="2">
    <location>
        <begin position="1"/>
        <end position="22"/>
    </location>
</feature>
<evidence type="ECO:0008006" key="5">
    <source>
        <dbReference type="Google" id="ProtNLM"/>
    </source>
</evidence>